<evidence type="ECO:0000313" key="5">
    <source>
        <dbReference type="Proteomes" id="UP001596405"/>
    </source>
</evidence>
<dbReference type="InterPro" id="IPR040756">
    <property type="entry name" value="Peptidase_M61_N"/>
</dbReference>
<name>A0ABW2DRR3_9BACT</name>
<dbReference type="SUPFAM" id="SSF55486">
    <property type="entry name" value="Metalloproteases ('zincins'), catalytic domain"/>
    <property type="match status" value="1"/>
</dbReference>
<proteinExistence type="predicted"/>
<dbReference type="Pfam" id="PF05299">
    <property type="entry name" value="Peptidase_M61"/>
    <property type="match status" value="1"/>
</dbReference>
<dbReference type="RefSeq" id="WP_066616815.1">
    <property type="nucleotide sequence ID" value="NZ_JBHSYQ010000015.1"/>
</dbReference>
<organism evidence="4 5">
    <name type="scientific">Rufibacter roseus</name>
    <dbReference type="NCBI Taxonomy" id="1567108"/>
    <lineage>
        <taxon>Bacteria</taxon>
        <taxon>Pseudomonadati</taxon>
        <taxon>Bacteroidota</taxon>
        <taxon>Cytophagia</taxon>
        <taxon>Cytophagales</taxon>
        <taxon>Hymenobacteraceae</taxon>
        <taxon>Rufibacter</taxon>
    </lineage>
</organism>
<feature type="chain" id="PRO_5047265384" evidence="1">
    <location>
        <begin position="23"/>
        <end position="623"/>
    </location>
</feature>
<dbReference type="Gene3D" id="1.10.390.10">
    <property type="entry name" value="Neutral Protease Domain 2"/>
    <property type="match status" value="1"/>
</dbReference>
<keyword evidence="1" id="KW-0732">Signal</keyword>
<comment type="caution">
    <text evidence="4">The sequence shown here is derived from an EMBL/GenBank/DDBJ whole genome shotgun (WGS) entry which is preliminary data.</text>
</comment>
<dbReference type="InterPro" id="IPR027268">
    <property type="entry name" value="Peptidase_M4/M1_CTD_sf"/>
</dbReference>
<feature type="domain" description="Peptidase M61 N-terminal" evidence="3">
    <location>
        <begin position="32"/>
        <end position="207"/>
    </location>
</feature>
<dbReference type="Gene3D" id="2.60.40.3650">
    <property type="match status" value="1"/>
</dbReference>
<sequence length="623" mass="70236">MTFKKLLAAVSMAALLQGPVLAQNKDKEIYKFSVDLTQVKNDRLQVMLTPPDFNQDEVVYHMPKMVPGTYAVYDFGKFVSDFNAFDKRGRKLKVERLDTNSWKIQKAKKLARITYMVDDTWDTPKREDIVFEPAATTIEEGKVFLLNNHGFFGYFAGLTKRPYEVTITKPNDFYGATPLVATKTTPTSDTFRVEDYNELVDSPIQYSRPDTAMLKVGNADVLISTYAAGGGDRSKNLAQNIRTILEAQKDYLGGTLPVDKYAFLIYIDNKQNRTGAYGALEHSNSSVYYFPEMPPAMLAEQVRSIAAHEFFHIVTPLTIHSEEIGNFDFSNPKMSKHLWLYEGVTEYFAQHVQINQKLVELQSFLGELRGKIIASKQQYKDDLAFTDLSLGALDKHEKEYGNVYQKGALIGMALDIRLRELSGGKYGLLNLMKDLSQTYGKDKSFKDEELFDKITELTYPQIRDFFRKYVEGNEALPYTELFQKVGITYEPTGKQKRISLGKPTLSYDATSGHIIIANTENLTAFGRAMGYQAGDQLWQINGEDITLQNATDLITKHVINGKEGSMLTLTVGRKDASGEVKPVKLQAKLVPAEETVSHLLVVDPNATEAQKALRDAWLYSTLK</sequence>
<protein>
    <submittedName>
        <fullName evidence="4">Peptidase M61</fullName>
    </submittedName>
</protein>
<dbReference type="InterPro" id="IPR007963">
    <property type="entry name" value="Peptidase_M61_catalytic"/>
</dbReference>
<evidence type="ECO:0000259" key="3">
    <source>
        <dbReference type="Pfam" id="PF17899"/>
    </source>
</evidence>
<feature type="signal peptide" evidence="1">
    <location>
        <begin position="1"/>
        <end position="22"/>
    </location>
</feature>
<keyword evidence="5" id="KW-1185">Reference proteome</keyword>
<accession>A0ABW2DRR3</accession>
<feature type="domain" description="Peptidase M61 catalytic" evidence="2">
    <location>
        <begin position="303"/>
        <end position="409"/>
    </location>
</feature>
<reference evidence="5" key="1">
    <citation type="journal article" date="2019" name="Int. J. Syst. Evol. Microbiol.">
        <title>The Global Catalogue of Microorganisms (GCM) 10K type strain sequencing project: providing services to taxonomists for standard genome sequencing and annotation.</title>
        <authorList>
            <consortium name="The Broad Institute Genomics Platform"/>
            <consortium name="The Broad Institute Genome Sequencing Center for Infectious Disease"/>
            <person name="Wu L."/>
            <person name="Ma J."/>
        </authorList>
    </citation>
    <scope>NUCLEOTIDE SEQUENCE [LARGE SCALE GENOMIC DNA]</scope>
    <source>
        <strain evidence="5">CGMCC 4.7393</strain>
    </source>
</reference>
<gene>
    <name evidence="4" type="ORF">ACFQHR_15795</name>
</gene>
<evidence type="ECO:0000313" key="4">
    <source>
        <dbReference type="EMBL" id="MFC6999098.1"/>
    </source>
</evidence>
<dbReference type="EMBL" id="JBHSYQ010000015">
    <property type="protein sequence ID" value="MFC6999098.1"/>
    <property type="molecule type" value="Genomic_DNA"/>
</dbReference>
<evidence type="ECO:0000256" key="1">
    <source>
        <dbReference type="SAM" id="SignalP"/>
    </source>
</evidence>
<dbReference type="Proteomes" id="UP001596405">
    <property type="component" value="Unassembled WGS sequence"/>
</dbReference>
<evidence type="ECO:0000259" key="2">
    <source>
        <dbReference type="Pfam" id="PF05299"/>
    </source>
</evidence>
<dbReference type="Pfam" id="PF17899">
    <property type="entry name" value="Peptidase_M61_N"/>
    <property type="match status" value="1"/>
</dbReference>